<gene>
    <name evidence="1" type="ORF">NDU88_005563</name>
</gene>
<sequence length="149" mass="16934">MFIPFRQVKTRSKPFAPWINETLIIEKKHCKVLKSTCRKSYDTGAKALYLNALKAYQKLIGTTRAELFSSKMSNGKKHAKETYSIAISLSTPTMTKSADELNNRCNKSQIFYVEKINAIYAQFQTNATAGGEPIRECLHPIPFHVTAWK</sequence>
<comment type="caution">
    <text evidence="1">The sequence shown here is derived from an EMBL/GenBank/DDBJ whole genome shotgun (WGS) entry which is preliminary data.</text>
</comment>
<keyword evidence="2" id="KW-1185">Reference proteome</keyword>
<protein>
    <submittedName>
        <fullName evidence="1">Uncharacterized protein</fullName>
    </submittedName>
</protein>
<reference evidence="1" key="1">
    <citation type="journal article" date="2022" name="bioRxiv">
        <title>Sequencing and chromosome-scale assembly of the giantPleurodeles waltlgenome.</title>
        <authorList>
            <person name="Brown T."/>
            <person name="Elewa A."/>
            <person name="Iarovenko S."/>
            <person name="Subramanian E."/>
            <person name="Araus A.J."/>
            <person name="Petzold A."/>
            <person name="Susuki M."/>
            <person name="Suzuki K.-i.T."/>
            <person name="Hayashi T."/>
            <person name="Toyoda A."/>
            <person name="Oliveira C."/>
            <person name="Osipova E."/>
            <person name="Leigh N.D."/>
            <person name="Simon A."/>
            <person name="Yun M.H."/>
        </authorList>
    </citation>
    <scope>NUCLEOTIDE SEQUENCE</scope>
    <source>
        <strain evidence="1">20211129_DDA</strain>
        <tissue evidence="1">Liver</tissue>
    </source>
</reference>
<evidence type="ECO:0000313" key="2">
    <source>
        <dbReference type="Proteomes" id="UP001066276"/>
    </source>
</evidence>
<name>A0AAV7SM17_PLEWA</name>
<organism evidence="1 2">
    <name type="scientific">Pleurodeles waltl</name>
    <name type="common">Iberian ribbed newt</name>
    <dbReference type="NCBI Taxonomy" id="8319"/>
    <lineage>
        <taxon>Eukaryota</taxon>
        <taxon>Metazoa</taxon>
        <taxon>Chordata</taxon>
        <taxon>Craniata</taxon>
        <taxon>Vertebrata</taxon>
        <taxon>Euteleostomi</taxon>
        <taxon>Amphibia</taxon>
        <taxon>Batrachia</taxon>
        <taxon>Caudata</taxon>
        <taxon>Salamandroidea</taxon>
        <taxon>Salamandridae</taxon>
        <taxon>Pleurodelinae</taxon>
        <taxon>Pleurodeles</taxon>
    </lineage>
</organism>
<evidence type="ECO:0000313" key="1">
    <source>
        <dbReference type="EMBL" id="KAJ1165134.1"/>
    </source>
</evidence>
<dbReference type="AlphaFoldDB" id="A0AAV7SM17"/>
<accession>A0AAV7SM17</accession>
<dbReference type="EMBL" id="JANPWB010000008">
    <property type="protein sequence ID" value="KAJ1165134.1"/>
    <property type="molecule type" value="Genomic_DNA"/>
</dbReference>
<proteinExistence type="predicted"/>
<dbReference type="Proteomes" id="UP001066276">
    <property type="component" value="Chromosome 4_2"/>
</dbReference>